<keyword evidence="2" id="KW-0472">Membrane</keyword>
<dbReference type="Proteomes" id="UP000580250">
    <property type="component" value="Unassembled WGS sequence"/>
</dbReference>
<evidence type="ECO:0000313" key="4">
    <source>
        <dbReference type="Proteomes" id="UP000580250"/>
    </source>
</evidence>
<comment type="caution">
    <text evidence="3">The sequence shown here is derived from an EMBL/GenBank/DDBJ whole genome shotgun (WGS) entry which is preliminary data.</text>
</comment>
<proteinExistence type="predicted"/>
<organism evidence="3 4">
    <name type="scientific">Meloidogyne enterolobii</name>
    <name type="common">Root-knot nematode worm</name>
    <name type="synonym">Meloidogyne mayaguensis</name>
    <dbReference type="NCBI Taxonomy" id="390850"/>
    <lineage>
        <taxon>Eukaryota</taxon>
        <taxon>Metazoa</taxon>
        <taxon>Ecdysozoa</taxon>
        <taxon>Nematoda</taxon>
        <taxon>Chromadorea</taxon>
        <taxon>Rhabditida</taxon>
        <taxon>Tylenchina</taxon>
        <taxon>Tylenchomorpha</taxon>
        <taxon>Tylenchoidea</taxon>
        <taxon>Meloidogynidae</taxon>
        <taxon>Meloidogyninae</taxon>
        <taxon>Meloidogyne</taxon>
    </lineage>
</organism>
<gene>
    <name evidence="3" type="ORF">MENT_LOCUS27608</name>
</gene>
<dbReference type="OrthoDB" id="5851038at2759"/>
<keyword evidence="2" id="KW-1133">Transmembrane helix</keyword>
<reference evidence="3 4" key="1">
    <citation type="submission" date="2020-08" db="EMBL/GenBank/DDBJ databases">
        <authorList>
            <person name="Koutsovoulos G."/>
            <person name="Danchin GJ E."/>
        </authorList>
    </citation>
    <scope>NUCLEOTIDE SEQUENCE [LARGE SCALE GENOMIC DNA]</scope>
</reference>
<feature type="transmembrane region" description="Helical" evidence="2">
    <location>
        <begin position="31"/>
        <end position="52"/>
    </location>
</feature>
<keyword evidence="2" id="KW-0812">Transmembrane</keyword>
<name>A0A6V7VLL8_MELEN</name>
<accession>A0A6V7VLL8</accession>
<evidence type="ECO:0000256" key="1">
    <source>
        <dbReference type="SAM" id="MobiDB-lite"/>
    </source>
</evidence>
<sequence length="253" mass="29426">MVYSPELGYDPDEWEECSDDKPVVVLFGLGMFSRACIGIGTLLLAAFFFWYLEANKRRNHGEKDEDEKEKTEKKKLLKLPSEEEEDFSAETILEMASKEVEQKARTERKSSSKRKLSAEEINALMAWKAEVHKLEQERFRAASQEPTELTQQQIDDTTSMEQQSMAPLITIASTSTETAPTVLEKPQQEQQIPSPIYFTPFGKTKEERFTYEENLITEEERDYTYYLPENQNLHKEKTFLNKLFNINLNAKLK</sequence>
<protein>
    <submittedName>
        <fullName evidence="3">Uncharacterized protein</fullName>
    </submittedName>
</protein>
<evidence type="ECO:0000256" key="2">
    <source>
        <dbReference type="SAM" id="Phobius"/>
    </source>
</evidence>
<dbReference type="AlphaFoldDB" id="A0A6V7VLL8"/>
<feature type="region of interest" description="Disordered" evidence="1">
    <location>
        <begin position="60"/>
        <end position="87"/>
    </location>
</feature>
<dbReference type="EMBL" id="CAJEWN010000263">
    <property type="protein sequence ID" value="CAD2175855.1"/>
    <property type="molecule type" value="Genomic_DNA"/>
</dbReference>
<evidence type="ECO:0000313" key="3">
    <source>
        <dbReference type="EMBL" id="CAD2175855.1"/>
    </source>
</evidence>